<dbReference type="Proteomes" id="UP001165524">
    <property type="component" value="Unassembled WGS sequence"/>
</dbReference>
<dbReference type="EMBL" id="JALKII010000003">
    <property type="protein sequence ID" value="MCK0537278.1"/>
    <property type="molecule type" value="Genomic_DNA"/>
</dbReference>
<dbReference type="RefSeq" id="WP_246950333.1">
    <property type="nucleotide sequence ID" value="NZ_JALKII010000003.1"/>
</dbReference>
<evidence type="ECO:0008006" key="3">
    <source>
        <dbReference type="Google" id="ProtNLM"/>
    </source>
</evidence>
<dbReference type="Gene3D" id="3.90.1720.10">
    <property type="entry name" value="endopeptidase domain like (from Nostoc punctiforme)"/>
    <property type="match status" value="1"/>
</dbReference>
<sequence length="228" mass="24790">MPTPGHHSFRTGDILLFAGRGLASDIIRFATRSPWSHVGMVVELPEYPEPLVVEATTLSESADVRAGHALAGVGLVPLATKVREYPGDVAWRAWQGNAPSQAQARMLARMVRRLHGRPYRNYLVTLARELGTGFRRRPDLSGLFCSELVAELYRRLGWLPRTTRPSRYVPGHFAGDALTLCNGSLASPQLLKQWAAPCSSVISSAAPAAGTAPRPLRTGAHGRLLLPQ</sequence>
<gene>
    <name evidence="1" type="ORF">MU846_06095</name>
</gene>
<evidence type="ECO:0000313" key="1">
    <source>
        <dbReference type="EMBL" id="MCK0537278.1"/>
    </source>
</evidence>
<accession>A0ABT0E624</accession>
<dbReference type="InterPro" id="IPR038765">
    <property type="entry name" value="Papain-like_cys_pep_sf"/>
</dbReference>
<organism evidence="1 2">
    <name type="scientific">Alcanivorax quisquiliarum</name>
    <dbReference type="NCBI Taxonomy" id="2933565"/>
    <lineage>
        <taxon>Bacteria</taxon>
        <taxon>Pseudomonadati</taxon>
        <taxon>Pseudomonadota</taxon>
        <taxon>Gammaproteobacteria</taxon>
        <taxon>Oceanospirillales</taxon>
        <taxon>Alcanivoracaceae</taxon>
        <taxon>Alcanivorax</taxon>
    </lineage>
</organism>
<dbReference type="PANTHER" id="PTHR47112:SF1">
    <property type="entry name" value="PX DOMAIN-CONTAINING PROTEIN"/>
    <property type="match status" value="1"/>
</dbReference>
<protein>
    <recommendedName>
        <fullName evidence="3">Permuted papain-like amidase enzyme, YaeF/YiiX, C92 family</fullName>
    </recommendedName>
</protein>
<proteinExistence type="predicted"/>
<keyword evidence="2" id="KW-1185">Reference proteome</keyword>
<reference evidence="1" key="1">
    <citation type="submission" date="2022-04" db="EMBL/GenBank/DDBJ databases">
        <title>Alcanivorax sp. CY1518 draft genome sequence.</title>
        <authorList>
            <person name="Zhao G."/>
            <person name="An M."/>
        </authorList>
    </citation>
    <scope>NUCLEOTIDE SEQUENCE</scope>
    <source>
        <strain evidence="1">CY1518</strain>
    </source>
</reference>
<dbReference type="SUPFAM" id="SSF54001">
    <property type="entry name" value="Cysteine proteinases"/>
    <property type="match status" value="1"/>
</dbReference>
<evidence type="ECO:0000313" key="2">
    <source>
        <dbReference type="Proteomes" id="UP001165524"/>
    </source>
</evidence>
<name>A0ABT0E624_9GAMM</name>
<dbReference type="PANTHER" id="PTHR47112">
    <property type="entry name" value="PX DOMAIN-CONTAINING PROTEIN"/>
    <property type="match status" value="1"/>
</dbReference>
<comment type="caution">
    <text evidence="1">The sequence shown here is derived from an EMBL/GenBank/DDBJ whole genome shotgun (WGS) entry which is preliminary data.</text>
</comment>